<dbReference type="Proteomes" id="UP000030687">
    <property type="component" value="Unassembled WGS sequence"/>
</dbReference>
<name>V4U6Q5_CITCL</name>
<evidence type="ECO:0000313" key="2">
    <source>
        <dbReference type="Proteomes" id="UP000030687"/>
    </source>
</evidence>
<dbReference type="KEGG" id="cic:CICLE_v10006597mg"/>
<evidence type="ECO:0008006" key="3">
    <source>
        <dbReference type="Google" id="ProtNLM"/>
    </source>
</evidence>
<organism evidence="1 2">
    <name type="scientific">Citrus clementina</name>
    <name type="common">Clementine</name>
    <name type="synonym">Citrus deliciosa x Citrus sinensis</name>
    <dbReference type="NCBI Taxonomy" id="85681"/>
    <lineage>
        <taxon>Eukaryota</taxon>
        <taxon>Viridiplantae</taxon>
        <taxon>Streptophyta</taxon>
        <taxon>Embryophyta</taxon>
        <taxon>Tracheophyta</taxon>
        <taxon>Spermatophyta</taxon>
        <taxon>Magnoliopsida</taxon>
        <taxon>eudicotyledons</taxon>
        <taxon>Gunneridae</taxon>
        <taxon>Pentapetalae</taxon>
        <taxon>rosids</taxon>
        <taxon>malvids</taxon>
        <taxon>Sapindales</taxon>
        <taxon>Rutaceae</taxon>
        <taxon>Aurantioideae</taxon>
        <taxon>Citrus</taxon>
    </lineage>
</organism>
<gene>
    <name evidence="1" type="ORF">CICLE_v10006597mg</name>
</gene>
<dbReference type="Pfam" id="PF14223">
    <property type="entry name" value="Retrotran_gag_2"/>
    <property type="match status" value="1"/>
</dbReference>
<keyword evidence="2" id="KW-1185">Reference proteome</keyword>
<dbReference type="InParanoid" id="V4U6Q5"/>
<dbReference type="OMA" id="RIVFMHE"/>
<dbReference type="EMBL" id="KI537036">
    <property type="protein sequence ID" value="ESR34929.1"/>
    <property type="molecule type" value="Genomic_DNA"/>
</dbReference>
<evidence type="ECO:0000313" key="1">
    <source>
        <dbReference type="EMBL" id="ESR34929.1"/>
    </source>
</evidence>
<dbReference type="AlphaFoldDB" id="V4U6Q5"/>
<proteinExistence type="predicted"/>
<dbReference type="Gramene" id="ESR34929">
    <property type="protein sequence ID" value="ESR34929"/>
    <property type="gene ID" value="CICLE_v10006597mg"/>
</dbReference>
<accession>V4U6Q5</accession>
<reference evidence="1 2" key="1">
    <citation type="submission" date="2013-10" db="EMBL/GenBank/DDBJ databases">
        <authorList>
            <consortium name="International Citrus Genome Consortium"/>
            <person name="Jenkins J."/>
            <person name="Schmutz J."/>
            <person name="Prochnik S."/>
            <person name="Rokhsar D."/>
            <person name="Gmitter F."/>
            <person name="Ollitrault P."/>
            <person name="Machado M."/>
            <person name="Talon M."/>
            <person name="Wincker P."/>
            <person name="Jaillon O."/>
            <person name="Morgante M."/>
        </authorList>
    </citation>
    <scope>NUCLEOTIDE SEQUENCE</scope>
    <source>
        <strain evidence="2">cv. Clemenules</strain>
    </source>
</reference>
<protein>
    <recommendedName>
        <fullName evidence="3">UBN2 domain-containing protein</fullName>
    </recommendedName>
</protein>
<sequence length="173" mass="20495">MNNPLARILDNYRLTVPNYVDCLQNLRLILNYEKINYVLDAPKPNIIPEGASKEELVAYYKWQDDDLRAKSYILASMYNELQRQYENMPRTSSMLFHLQELYSEQSKIVRYTISEKLFRMRMTEESVNEHVLKMIDYIKQLKALNFSMDGKLSIDLILQSLSNSFSQFIMNLT</sequence>